<dbReference type="RefSeq" id="WP_078768553.1">
    <property type="nucleotide sequence ID" value="NZ_FUWW01000010.1"/>
</dbReference>
<organism evidence="2 3">
    <name type="scientific">Eubacterium coprostanoligenes</name>
    <dbReference type="NCBI Taxonomy" id="290054"/>
    <lineage>
        <taxon>Bacteria</taxon>
        <taxon>Bacillati</taxon>
        <taxon>Bacillota</taxon>
        <taxon>Clostridia</taxon>
        <taxon>Eubacteriales</taxon>
        <taxon>Eubacteriaceae</taxon>
        <taxon>Eubacterium</taxon>
    </lineage>
</organism>
<dbReference type="InterPro" id="IPR050312">
    <property type="entry name" value="IolE/XylAMocC-like"/>
</dbReference>
<keyword evidence="2" id="KW-0413">Isomerase</keyword>
<dbReference type="GO" id="GO:0016853">
    <property type="term" value="F:isomerase activity"/>
    <property type="evidence" value="ECO:0007669"/>
    <property type="project" value="UniProtKB-KW"/>
</dbReference>
<dbReference type="PANTHER" id="PTHR12110">
    <property type="entry name" value="HYDROXYPYRUVATE ISOMERASE"/>
    <property type="match status" value="1"/>
</dbReference>
<gene>
    <name evidence="2" type="ORF">SAMN02745114_01076</name>
</gene>
<protein>
    <submittedName>
        <fullName evidence="2">Sugar phosphate isomerase/epimerase</fullName>
    </submittedName>
</protein>
<dbReference type="AlphaFoldDB" id="A0A1T4LZT6"/>
<evidence type="ECO:0000313" key="2">
    <source>
        <dbReference type="EMBL" id="SJZ60028.1"/>
    </source>
</evidence>
<dbReference type="Pfam" id="PF01261">
    <property type="entry name" value="AP_endonuc_2"/>
    <property type="match status" value="1"/>
</dbReference>
<dbReference type="Gene3D" id="3.20.20.150">
    <property type="entry name" value="Divalent-metal-dependent TIM barrel enzymes"/>
    <property type="match status" value="1"/>
</dbReference>
<keyword evidence="3" id="KW-1185">Reference proteome</keyword>
<dbReference type="STRING" id="290054.SAMN02745114_01076"/>
<dbReference type="SUPFAM" id="SSF51658">
    <property type="entry name" value="Xylose isomerase-like"/>
    <property type="match status" value="1"/>
</dbReference>
<evidence type="ECO:0000313" key="3">
    <source>
        <dbReference type="Proteomes" id="UP000190657"/>
    </source>
</evidence>
<dbReference type="EMBL" id="FUWW01000010">
    <property type="protein sequence ID" value="SJZ60028.1"/>
    <property type="molecule type" value="Genomic_DNA"/>
</dbReference>
<accession>A0A1T4LZT6</accession>
<feature type="domain" description="Xylose isomerase-like TIM barrel" evidence="1">
    <location>
        <begin position="20"/>
        <end position="242"/>
    </location>
</feature>
<name>A0A1T4LZT6_9FIRM</name>
<proteinExistence type="predicted"/>
<evidence type="ECO:0000259" key="1">
    <source>
        <dbReference type="Pfam" id="PF01261"/>
    </source>
</evidence>
<dbReference type="InterPro" id="IPR036237">
    <property type="entry name" value="Xyl_isomerase-like_sf"/>
</dbReference>
<dbReference type="InterPro" id="IPR013022">
    <property type="entry name" value="Xyl_isomerase-like_TIM-brl"/>
</dbReference>
<sequence length="261" mass="30037">MQVGASSSCFFPLVTEKSLDNVLSLGFKQTEVFFNTSSELEEPFVKQLRKNTDDHGAKVLSVHPFSSALESNCIFAEYERRYDDFISLYQKHFHAAALLGAKNVVIHGSVAVQKRNMSEEFYFDRFASLVELGKKEGVNVCQENVVRFRSQSVDFLKRMRDYLGDDFHMVFDVKQAIRSGYDPFYVADEFKNEITHIHLSDNTPEVDCMPPGRGTFDFKRLFQMMNDADYKGGYVIEIYSKGYDVMNELAFSKQYLDSIKL</sequence>
<dbReference type="Proteomes" id="UP000190657">
    <property type="component" value="Unassembled WGS sequence"/>
</dbReference>
<reference evidence="2 3" key="1">
    <citation type="submission" date="2017-02" db="EMBL/GenBank/DDBJ databases">
        <authorList>
            <person name="Peterson S.W."/>
        </authorList>
    </citation>
    <scope>NUCLEOTIDE SEQUENCE [LARGE SCALE GENOMIC DNA]</scope>
    <source>
        <strain evidence="2 3">ATCC 51222</strain>
    </source>
</reference>
<dbReference type="OrthoDB" id="148059at2"/>
<dbReference type="PANTHER" id="PTHR12110:SF41">
    <property type="entry name" value="INOSOSE DEHYDRATASE"/>
    <property type="match status" value="1"/>
</dbReference>